<feature type="transmembrane region" description="Helical" evidence="12">
    <location>
        <begin position="256"/>
        <end position="274"/>
    </location>
</feature>
<dbReference type="Proteomes" id="UP001165143">
    <property type="component" value="Unassembled WGS sequence"/>
</dbReference>
<dbReference type="AlphaFoldDB" id="A0A9W6UMQ0"/>
<evidence type="ECO:0000256" key="8">
    <source>
        <dbReference type="ARBA" id="ARBA00023136"/>
    </source>
</evidence>
<accession>A0A9W6UMQ0</accession>
<keyword evidence="2" id="KW-0813">Transport</keyword>
<evidence type="ECO:0000256" key="2">
    <source>
        <dbReference type="ARBA" id="ARBA00022448"/>
    </source>
</evidence>
<keyword evidence="4" id="KW-0997">Cell inner membrane</keyword>
<evidence type="ECO:0000256" key="6">
    <source>
        <dbReference type="ARBA" id="ARBA00022692"/>
    </source>
</evidence>
<keyword evidence="5" id="KW-0762">Sugar transport</keyword>
<feature type="transmembrane region" description="Helical" evidence="12">
    <location>
        <begin position="174"/>
        <end position="194"/>
    </location>
</feature>
<feature type="transmembrane region" description="Helical" evidence="12">
    <location>
        <begin position="96"/>
        <end position="116"/>
    </location>
</feature>
<protein>
    <recommendedName>
        <fullName evidence="10">Xylose transport system permease protein XylH</fullName>
    </recommendedName>
</protein>
<keyword evidence="3" id="KW-1003">Cell membrane</keyword>
<feature type="transmembrane region" description="Helical" evidence="12">
    <location>
        <begin position="326"/>
        <end position="350"/>
    </location>
</feature>
<evidence type="ECO:0000256" key="7">
    <source>
        <dbReference type="ARBA" id="ARBA00022989"/>
    </source>
</evidence>
<dbReference type="GO" id="GO:0005886">
    <property type="term" value="C:plasma membrane"/>
    <property type="evidence" value="ECO:0007669"/>
    <property type="project" value="UniProtKB-SubCell"/>
</dbReference>
<dbReference type="GO" id="GO:0022857">
    <property type="term" value="F:transmembrane transporter activity"/>
    <property type="evidence" value="ECO:0007669"/>
    <property type="project" value="InterPro"/>
</dbReference>
<dbReference type="PANTHER" id="PTHR32196:SF32">
    <property type="entry name" value="XYLOSE TRANSPORT SYSTEM PERMEASE PROTEIN XYLH"/>
    <property type="match status" value="1"/>
</dbReference>
<organism evidence="13 14">
    <name type="scientific">Kitasatospora phosalacinea</name>
    <dbReference type="NCBI Taxonomy" id="2065"/>
    <lineage>
        <taxon>Bacteria</taxon>
        <taxon>Bacillati</taxon>
        <taxon>Actinomycetota</taxon>
        <taxon>Actinomycetes</taxon>
        <taxon>Kitasatosporales</taxon>
        <taxon>Streptomycetaceae</taxon>
        <taxon>Kitasatospora</taxon>
    </lineage>
</organism>
<sequence length="439" mass="45379">MSGDNPEPGHRPLPEDSMPTGGVNAPVPVAAEATPAVDPRLIVRQEGLKGYLIEFKRRLTSGELGSAPVVVALVVIWAVFGSLNSSFLSAQNLSNLSQQIVGTGMIALGVVFVLLLGEIDLSVGSVSGLCAAIFAVMNVTHGVNQWVALLSAIVGGALVGLVQGLFFAKVGVPAFVVTLAGNLGWNGLMLQILGASGTVNLSGKDIVSRLYSTIYGQQIAAYGLAAAGVVLFLGSSLLDTRRRRAAGVPYRTLTDVLVRTAALAVVGFLVAYTLNQYKGLPLALLVFVVFVVVLEFVLRRTPYGRKVFALGGNIEGARRAGINVDWVRITVFMICSTMAAIGGLFLAAQIQSASQTSGGGNLLMNAIAAAVIGGTSLFGGRGSTWSALLGALVIGSIQSGMNIEGLSNAIQFMITGAVLLAAVVIDSLARRTQKSAGRA</sequence>
<feature type="region of interest" description="Disordered" evidence="11">
    <location>
        <begin position="1"/>
        <end position="25"/>
    </location>
</feature>
<comment type="function">
    <text evidence="9">Part of the binding-protein-dependent transport system for D-xylose. Probably responsible for the translocation of the substrate across the membrane.</text>
</comment>
<feature type="transmembrane region" description="Helical" evidence="12">
    <location>
        <begin position="409"/>
        <end position="429"/>
    </location>
</feature>
<evidence type="ECO:0000256" key="5">
    <source>
        <dbReference type="ARBA" id="ARBA00022597"/>
    </source>
</evidence>
<gene>
    <name evidence="13" type="ORF">Kpho01_13630</name>
</gene>
<reference evidence="13" key="1">
    <citation type="submission" date="2023-02" db="EMBL/GenBank/DDBJ databases">
        <title>Kitasatospora phosalacinea NBRC 14362.</title>
        <authorList>
            <person name="Ichikawa N."/>
            <person name="Sato H."/>
            <person name="Tonouchi N."/>
        </authorList>
    </citation>
    <scope>NUCLEOTIDE SEQUENCE</scope>
    <source>
        <strain evidence="13">NBRC 14362</strain>
    </source>
</reference>
<name>A0A9W6UMQ0_9ACTN</name>
<comment type="caution">
    <text evidence="13">The sequence shown here is derived from an EMBL/GenBank/DDBJ whole genome shotgun (WGS) entry which is preliminary data.</text>
</comment>
<evidence type="ECO:0000256" key="12">
    <source>
        <dbReference type="SAM" id="Phobius"/>
    </source>
</evidence>
<dbReference type="RefSeq" id="WP_051776342.1">
    <property type="nucleotide sequence ID" value="NZ_BSRX01000006.1"/>
</dbReference>
<feature type="transmembrane region" description="Helical" evidence="12">
    <location>
        <begin position="214"/>
        <end position="235"/>
    </location>
</feature>
<evidence type="ECO:0000256" key="3">
    <source>
        <dbReference type="ARBA" id="ARBA00022475"/>
    </source>
</evidence>
<proteinExistence type="predicted"/>
<feature type="transmembrane region" description="Helical" evidence="12">
    <location>
        <begin position="280"/>
        <end position="298"/>
    </location>
</feature>
<keyword evidence="6 12" id="KW-0812">Transmembrane</keyword>
<feature type="transmembrane region" description="Helical" evidence="12">
    <location>
        <begin position="385"/>
        <end position="403"/>
    </location>
</feature>
<evidence type="ECO:0000313" key="13">
    <source>
        <dbReference type="EMBL" id="GLW53352.1"/>
    </source>
</evidence>
<dbReference type="PANTHER" id="PTHR32196">
    <property type="entry name" value="ABC TRANSPORTER PERMEASE PROTEIN YPHD-RELATED-RELATED"/>
    <property type="match status" value="1"/>
</dbReference>
<feature type="transmembrane region" description="Helical" evidence="12">
    <location>
        <begin position="146"/>
        <end position="167"/>
    </location>
</feature>
<feature type="transmembrane region" description="Helical" evidence="12">
    <location>
        <begin position="123"/>
        <end position="140"/>
    </location>
</feature>
<evidence type="ECO:0000256" key="4">
    <source>
        <dbReference type="ARBA" id="ARBA00022519"/>
    </source>
</evidence>
<evidence type="ECO:0000313" key="14">
    <source>
        <dbReference type="Proteomes" id="UP001165143"/>
    </source>
</evidence>
<dbReference type="EMBL" id="BSRX01000006">
    <property type="protein sequence ID" value="GLW53352.1"/>
    <property type="molecule type" value="Genomic_DNA"/>
</dbReference>
<evidence type="ECO:0000256" key="9">
    <source>
        <dbReference type="ARBA" id="ARBA00035611"/>
    </source>
</evidence>
<comment type="subcellular location">
    <subcellularLocation>
        <location evidence="1">Cell membrane</location>
        <topology evidence="1">Multi-pass membrane protein</topology>
    </subcellularLocation>
</comment>
<evidence type="ECO:0000256" key="1">
    <source>
        <dbReference type="ARBA" id="ARBA00004651"/>
    </source>
</evidence>
<feature type="transmembrane region" description="Helical" evidence="12">
    <location>
        <begin position="64"/>
        <end position="84"/>
    </location>
</feature>
<evidence type="ECO:0000256" key="11">
    <source>
        <dbReference type="SAM" id="MobiDB-lite"/>
    </source>
</evidence>
<evidence type="ECO:0000256" key="10">
    <source>
        <dbReference type="ARBA" id="ARBA00035686"/>
    </source>
</evidence>
<dbReference type="Pfam" id="PF02653">
    <property type="entry name" value="BPD_transp_2"/>
    <property type="match status" value="1"/>
</dbReference>
<feature type="transmembrane region" description="Helical" evidence="12">
    <location>
        <begin position="362"/>
        <end position="378"/>
    </location>
</feature>
<dbReference type="CDD" id="cd06579">
    <property type="entry name" value="TM_PBP1_transp_AraH_like"/>
    <property type="match status" value="1"/>
</dbReference>
<keyword evidence="7 12" id="KW-1133">Transmembrane helix</keyword>
<dbReference type="InterPro" id="IPR001851">
    <property type="entry name" value="ABC_transp_permease"/>
</dbReference>
<keyword evidence="8 12" id="KW-0472">Membrane</keyword>